<evidence type="ECO:0000256" key="2">
    <source>
        <dbReference type="SAM" id="Phobius"/>
    </source>
</evidence>
<sequence length="120" mass="12700">MAQEESRRASPGGGAPEEGRRASPGGGAPEESRRASPGGGAPEGLTAWRVYLYAVSFIALIVAIAGAVNLIAIAIEVFVYPAPQPYPVPQYYPELPGSVAQVAVGLVVWGYHWMLLKKEH</sequence>
<feature type="transmembrane region" description="Helical" evidence="2">
    <location>
        <begin position="95"/>
        <end position="116"/>
    </location>
</feature>
<proteinExistence type="predicted"/>
<feature type="domain" description="DUF5671" evidence="3">
    <location>
        <begin position="49"/>
        <end position="113"/>
    </location>
</feature>
<gene>
    <name evidence="4" type="ORF">MchiMG62_15450</name>
</gene>
<dbReference type="GeneID" id="71775144"/>
<evidence type="ECO:0000256" key="1">
    <source>
        <dbReference type="SAM" id="MobiDB-lite"/>
    </source>
</evidence>
<dbReference type="InterPro" id="IPR043728">
    <property type="entry name" value="DUF5671"/>
</dbReference>
<keyword evidence="2" id="KW-0472">Membrane</keyword>
<protein>
    <recommendedName>
        <fullName evidence="3">DUF5671 domain-containing protein</fullName>
    </recommendedName>
</protein>
<keyword evidence="2" id="KW-1133">Transmembrane helix</keyword>
<dbReference type="Pfam" id="PF18920">
    <property type="entry name" value="DUF5671"/>
    <property type="match status" value="1"/>
</dbReference>
<evidence type="ECO:0000259" key="3">
    <source>
        <dbReference type="Pfam" id="PF18920"/>
    </source>
</evidence>
<feature type="transmembrane region" description="Helical" evidence="2">
    <location>
        <begin position="50"/>
        <end position="75"/>
    </location>
</feature>
<keyword evidence="2" id="KW-0812">Transmembrane</keyword>
<accession>A0ABN5XMV4</accession>
<keyword evidence="5" id="KW-1185">Reference proteome</keyword>
<dbReference type="RefSeq" id="WP_244987630.1">
    <property type="nucleotide sequence ID" value="NZ_AP019781.1"/>
</dbReference>
<name>A0ABN5XMV4_9EURY</name>
<feature type="region of interest" description="Disordered" evidence="1">
    <location>
        <begin position="1"/>
        <end position="40"/>
    </location>
</feature>
<reference evidence="4 5" key="1">
    <citation type="submission" date="2019-06" db="EMBL/GenBank/DDBJ databases">
        <title>Complete genome sequence of Methanoculleus chikugoensis strain MG62.</title>
        <authorList>
            <person name="Asakawa S."/>
            <person name="Dianou D."/>
        </authorList>
    </citation>
    <scope>NUCLEOTIDE SEQUENCE [LARGE SCALE GENOMIC DNA]</scope>
    <source>
        <strain evidence="4 5">MG62</strain>
    </source>
</reference>
<organism evidence="4 5">
    <name type="scientific">Methanoculleus chikugoensis</name>
    <dbReference type="NCBI Taxonomy" id="118126"/>
    <lineage>
        <taxon>Archaea</taxon>
        <taxon>Methanobacteriati</taxon>
        <taxon>Methanobacteriota</taxon>
        <taxon>Stenosarchaea group</taxon>
        <taxon>Methanomicrobia</taxon>
        <taxon>Methanomicrobiales</taxon>
        <taxon>Methanomicrobiaceae</taxon>
        <taxon>Methanoculleus</taxon>
    </lineage>
</organism>
<dbReference type="EMBL" id="AP019781">
    <property type="protein sequence ID" value="BBL68364.1"/>
    <property type="molecule type" value="Genomic_DNA"/>
</dbReference>
<evidence type="ECO:0000313" key="4">
    <source>
        <dbReference type="EMBL" id="BBL68364.1"/>
    </source>
</evidence>
<dbReference type="Proteomes" id="UP000824969">
    <property type="component" value="Chromosome"/>
</dbReference>
<evidence type="ECO:0000313" key="5">
    <source>
        <dbReference type="Proteomes" id="UP000824969"/>
    </source>
</evidence>